<dbReference type="InterPro" id="IPR001131">
    <property type="entry name" value="Peptidase_M24B_aminopep-P_CS"/>
</dbReference>
<dbReference type="GO" id="GO:0046872">
    <property type="term" value="F:metal ion binding"/>
    <property type="evidence" value="ECO:0007669"/>
    <property type="project" value="UniProtKB-KW"/>
</dbReference>
<dbReference type="AlphaFoldDB" id="A0A9X2FA87"/>
<proteinExistence type="inferred from homology"/>
<name>A0A9X2FA87_9BACT</name>
<dbReference type="SUPFAM" id="SSF55920">
    <property type="entry name" value="Creatinase/aminopeptidase"/>
    <property type="match status" value="1"/>
</dbReference>
<dbReference type="InterPro" id="IPR050659">
    <property type="entry name" value="Peptidase_M24B"/>
</dbReference>
<accession>A0A9X2FA87</accession>
<dbReference type="Gene3D" id="3.90.230.10">
    <property type="entry name" value="Creatinase/methionine aminopeptidase superfamily"/>
    <property type="match status" value="1"/>
</dbReference>
<dbReference type="EMBL" id="JAMXLR010000051">
    <property type="protein sequence ID" value="MCO6045180.1"/>
    <property type="molecule type" value="Genomic_DNA"/>
</dbReference>
<keyword evidence="1" id="KW-0645">Protease</keyword>
<organism evidence="7 8">
    <name type="scientific">Aeoliella straminimaris</name>
    <dbReference type="NCBI Taxonomy" id="2954799"/>
    <lineage>
        <taxon>Bacteria</taxon>
        <taxon>Pseudomonadati</taxon>
        <taxon>Planctomycetota</taxon>
        <taxon>Planctomycetia</taxon>
        <taxon>Pirellulales</taxon>
        <taxon>Lacipirellulaceae</taxon>
        <taxon>Aeoliella</taxon>
    </lineage>
</organism>
<dbReference type="Proteomes" id="UP001155241">
    <property type="component" value="Unassembled WGS sequence"/>
</dbReference>
<dbReference type="InterPro" id="IPR000994">
    <property type="entry name" value="Pept_M24"/>
</dbReference>
<evidence type="ECO:0000256" key="2">
    <source>
        <dbReference type="ARBA" id="ARBA00022723"/>
    </source>
</evidence>
<reference evidence="7" key="1">
    <citation type="submission" date="2022-06" db="EMBL/GenBank/DDBJ databases">
        <title>Aeoliella straminimaris, a novel planctomycete from sediments.</title>
        <authorList>
            <person name="Vitorino I.R."/>
            <person name="Lage O.M."/>
        </authorList>
    </citation>
    <scope>NUCLEOTIDE SEQUENCE</scope>
    <source>
        <strain evidence="7">ICT_H6.2</strain>
    </source>
</reference>
<dbReference type="RefSeq" id="WP_252853290.1">
    <property type="nucleotide sequence ID" value="NZ_JAMXLR010000051.1"/>
</dbReference>
<dbReference type="PANTHER" id="PTHR46112:SF3">
    <property type="entry name" value="AMINOPEPTIDASE YPDF"/>
    <property type="match status" value="1"/>
</dbReference>
<dbReference type="GO" id="GO:0006508">
    <property type="term" value="P:proteolysis"/>
    <property type="evidence" value="ECO:0007669"/>
    <property type="project" value="UniProtKB-KW"/>
</dbReference>
<evidence type="ECO:0000256" key="5">
    <source>
        <dbReference type="RuleBase" id="RU000590"/>
    </source>
</evidence>
<gene>
    <name evidence="7" type="ORF">NG895_14810</name>
</gene>
<keyword evidence="3" id="KW-0378">Hydrolase</keyword>
<dbReference type="PROSITE" id="PS00491">
    <property type="entry name" value="PROLINE_PEPTIDASE"/>
    <property type="match status" value="1"/>
</dbReference>
<dbReference type="PANTHER" id="PTHR46112">
    <property type="entry name" value="AMINOPEPTIDASE"/>
    <property type="match status" value="1"/>
</dbReference>
<evidence type="ECO:0000256" key="3">
    <source>
        <dbReference type="ARBA" id="ARBA00022801"/>
    </source>
</evidence>
<keyword evidence="8" id="KW-1185">Reference proteome</keyword>
<dbReference type="InterPro" id="IPR036005">
    <property type="entry name" value="Creatinase/aminopeptidase-like"/>
</dbReference>
<evidence type="ECO:0000259" key="6">
    <source>
        <dbReference type="Pfam" id="PF00557"/>
    </source>
</evidence>
<comment type="caution">
    <text evidence="7">The sequence shown here is derived from an EMBL/GenBank/DDBJ whole genome shotgun (WGS) entry which is preliminary data.</text>
</comment>
<feature type="domain" description="Peptidase M24" evidence="6">
    <location>
        <begin position="138"/>
        <end position="366"/>
    </location>
</feature>
<evidence type="ECO:0000256" key="1">
    <source>
        <dbReference type="ARBA" id="ARBA00022670"/>
    </source>
</evidence>
<evidence type="ECO:0000256" key="4">
    <source>
        <dbReference type="ARBA" id="ARBA00023049"/>
    </source>
</evidence>
<protein>
    <submittedName>
        <fullName evidence="7">Xaa-Pro peptidase family protein</fullName>
    </submittedName>
</protein>
<dbReference type="GO" id="GO:0008237">
    <property type="term" value="F:metallopeptidase activity"/>
    <property type="evidence" value="ECO:0007669"/>
    <property type="project" value="UniProtKB-KW"/>
</dbReference>
<keyword evidence="2 5" id="KW-0479">Metal-binding</keyword>
<evidence type="ECO:0000313" key="8">
    <source>
        <dbReference type="Proteomes" id="UP001155241"/>
    </source>
</evidence>
<keyword evidence="4" id="KW-0482">Metalloprotease</keyword>
<evidence type="ECO:0000313" key="7">
    <source>
        <dbReference type="EMBL" id="MCO6045180.1"/>
    </source>
</evidence>
<comment type="similarity">
    <text evidence="5">Belongs to the peptidase M24B family.</text>
</comment>
<dbReference type="Pfam" id="PF00557">
    <property type="entry name" value="Peptidase_M24"/>
    <property type="match status" value="1"/>
</dbReference>
<sequence length="384" mass="41530">MQVTLLAGIPYTNQTLYHQIRFLVGDPVAYLGNLPPDGESLLLVRDIELARARQLARADQVGCPQDFAPAEGLSGDREVATAQAVVEVLRQRGVTLVTTDRTLPFLYAAQLQEAGIKLTLDDELGVRARRIKTAEEIEALEQAQKVTGQVMTMACKWIATADVNDAGELMQDGEILTSERVRRRITQFCIDNGFSNVTDSIVASVPHVADCHHHGTGPLKTGLPVVVDIFPRDDSSRYYGDCTRTVVHGTPSDELAKMHRAVVAAKQAACDALQPGMTGDAVHQVTVATLKEHGYKYVPGNAEHDPEVPAMRHGTGHGIGLDVHEPILLSVDGEEILAGEVFTVEPGLYSSTIGGVRVEDMAHVTESGAEILSPLYEGLDWTDV</sequence>